<evidence type="ECO:0000313" key="2">
    <source>
        <dbReference type="EMBL" id="KAF4466561.1"/>
    </source>
</evidence>
<feature type="signal peptide" evidence="1">
    <location>
        <begin position="1"/>
        <end position="16"/>
    </location>
</feature>
<evidence type="ECO:0000313" key="3">
    <source>
        <dbReference type="Proteomes" id="UP000554235"/>
    </source>
</evidence>
<accession>A0A8H4PEH9</accession>
<reference evidence="2 3" key="1">
    <citation type="submission" date="2020-01" db="EMBL/GenBank/DDBJ databases">
        <title>Identification and distribution of gene clusters putatively required for synthesis of sphingolipid metabolism inhibitors in phylogenetically diverse species of the filamentous fungus Fusarium.</title>
        <authorList>
            <person name="Kim H.-S."/>
            <person name="Busman M."/>
            <person name="Brown D.W."/>
            <person name="Divon H."/>
            <person name="Uhlig S."/>
            <person name="Proctor R.H."/>
        </authorList>
    </citation>
    <scope>NUCLEOTIDE SEQUENCE [LARGE SCALE GENOMIC DNA]</scope>
    <source>
        <strain evidence="2 3">NRRL 20459</strain>
    </source>
</reference>
<sequence length="205" mass="22124">MKNLLAICLLASKAFASILPGNAAIVARNEEGIGEVAELEVTNDLFPGKVFKGTAESIYAEMNALNPDGLAQQNAELERRDNLALSNDDGDSKGLERRQGTFKCSWGHEILNWMKCFDALAHLQNLGTSMCMVGGGHGTIVRVACSRGCSMYLSNKLNHQLGVHCRDIAKDIGEIYMNCASASGQRFHGARDFNSHYIGLGEAGC</sequence>
<name>A0A8H4PEH9_9HYPO</name>
<comment type="caution">
    <text evidence="2">The sequence shown here is derived from an EMBL/GenBank/DDBJ whole genome shotgun (WGS) entry which is preliminary data.</text>
</comment>
<feature type="chain" id="PRO_5034053529" description="Cyanovirin-N domain-containing protein" evidence="1">
    <location>
        <begin position="17"/>
        <end position="205"/>
    </location>
</feature>
<organism evidence="2 3">
    <name type="scientific">Fusarium albosuccineum</name>
    <dbReference type="NCBI Taxonomy" id="1237068"/>
    <lineage>
        <taxon>Eukaryota</taxon>
        <taxon>Fungi</taxon>
        <taxon>Dikarya</taxon>
        <taxon>Ascomycota</taxon>
        <taxon>Pezizomycotina</taxon>
        <taxon>Sordariomycetes</taxon>
        <taxon>Hypocreomycetidae</taxon>
        <taxon>Hypocreales</taxon>
        <taxon>Nectriaceae</taxon>
        <taxon>Fusarium</taxon>
        <taxon>Fusarium decemcellulare species complex</taxon>
    </lineage>
</organism>
<evidence type="ECO:0000256" key="1">
    <source>
        <dbReference type="SAM" id="SignalP"/>
    </source>
</evidence>
<dbReference type="Proteomes" id="UP000554235">
    <property type="component" value="Unassembled WGS sequence"/>
</dbReference>
<dbReference type="EMBL" id="JAADYS010000857">
    <property type="protein sequence ID" value="KAF4466561.1"/>
    <property type="molecule type" value="Genomic_DNA"/>
</dbReference>
<dbReference type="AlphaFoldDB" id="A0A8H4PEH9"/>
<keyword evidence="1" id="KW-0732">Signal</keyword>
<proteinExistence type="predicted"/>
<evidence type="ECO:0008006" key="4">
    <source>
        <dbReference type="Google" id="ProtNLM"/>
    </source>
</evidence>
<protein>
    <recommendedName>
        <fullName evidence="4">Cyanovirin-N domain-containing protein</fullName>
    </recommendedName>
</protein>
<gene>
    <name evidence="2" type="ORF">FALBO_6577</name>
</gene>
<keyword evidence="3" id="KW-1185">Reference proteome</keyword>